<accession>A0A939B6Q0</accession>
<reference evidence="2" key="1">
    <citation type="submission" date="2020-08" db="EMBL/GenBank/DDBJ databases">
        <authorList>
            <person name="Cejkova D."/>
            <person name="Kubasova T."/>
            <person name="Jahodarova E."/>
            <person name="Rychlik I."/>
        </authorList>
    </citation>
    <scope>NUCLEOTIDE SEQUENCE</scope>
    <source>
        <strain evidence="2">An824</strain>
    </source>
</reference>
<dbReference type="Pfam" id="PF19515">
    <property type="entry name" value="DUF6048"/>
    <property type="match status" value="1"/>
</dbReference>
<evidence type="ECO:0000256" key="1">
    <source>
        <dbReference type="SAM" id="SignalP"/>
    </source>
</evidence>
<dbReference type="EMBL" id="JACJJG010000008">
    <property type="protein sequence ID" value="MBM6672926.1"/>
    <property type="molecule type" value="Genomic_DNA"/>
</dbReference>
<protein>
    <recommendedName>
        <fullName evidence="4">Outer membrane protein beta-barrel domain-containing protein</fullName>
    </recommendedName>
</protein>
<evidence type="ECO:0000313" key="2">
    <source>
        <dbReference type="EMBL" id="MBM6672926.1"/>
    </source>
</evidence>
<reference evidence="2" key="2">
    <citation type="journal article" date="2021" name="Sci. Rep.">
        <title>The distribution of antibiotic resistance genes in chicken gut microbiota commensals.</title>
        <authorList>
            <person name="Juricova H."/>
            <person name="Matiasovicova J."/>
            <person name="Kubasova T."/>
            <person name="Cejkova D."/>
            <person name="Rychlik I."/>
        </authorList>
    </citation>
    <scope>NUCLEOTIDE SEQUENCE</scope>
    <source>
        <strain evidence="2">An824</strain>
    </source>
</reference>
<organism evidence="2 3">
    <name type="scientific">Marseilla massiliensis</name>
    <dbReference type="NCBI Taxonomy" id="1841864"/>
    <lineage>
        <taxon>Bacteria</taxon>
        <taxon>Pseudomonadati</taxon>
        <taxon>Bacteroidota</taxon>
        <taxon>Bacteroidia</taxon>
        <taxon>Bacteroidales</taxon>
        <taxon>Prevotellaceae</taxon>
        <taxon>Marseilla</taxon>
    </lineage>
</organism>
<proteinExistence type="predicted"/>
<dbReference type="InterPro" id="IPR046111">
    <property type="entry name" value="DUF6048"/>
</dbReference>
<dbReference type="RefSeq" id="WP_021948695.1">
    <property type="nucleotide sequence ID" value="NZ_JACJJG010000008.1"/>
</dbReference>
<evidence type="ECO:0008006" key="4">
    <source>
        <dbReference type="Google" id="ProtNLM"/>
    </source>
</evidence>
<evidence type="ECO:0000313" key="3">
    <source>
        <dbReference type="Proteomes" id="UP000706891"/>
    </source>
</evidence>
<name>A0A939B6Q0_9BACT</name>
<keyword evidence="3" id="KW-1185">Reference proteome</keyword>
<feature type="signal peptide" evidence="1">
    <location>
        <begin position="1"/>
        <end position="29"/>
    </location>
</feature>
<keyword evidence="1" id="KW-0732">Signal</keyword>
<gene>
    <name evidence="2" type="ORF">H6A34_03435</name>
</gene>
<comment type="caution">
    <text evidence="2">The sequence shown here is derived from an EMBL/GenBank/DDBJ whole genome shotgun (WGS) entry which is preliminary data.</text>
</comment>
<sequence length="229" mass="25164">MTLQENISTYISGIVVSLLLLLVPSTAGAKDNDTEAKNDSVPLFNGIAVSVDLVGPAQMLLGDYGQYEASVRVNLKDRYFPVVELGIGKADHVNDVTDITYKTSAPYARIGVDFNLLKNKHDIYKLFAGVRYAFTSFKYDLSHPGMTDPVWGDVAPYEAKGVKCSYQWFEAVIGVDAKIWGPVHLGWSLRYRSRLSYDDGELGNSWYVPGFGKTGSSNIGGTFNVTIDI</sequence>
<feature type="chain" id="PRO_5037758213" description="Outer membrane protein beta-barrel domain-containing protein" evidence="1">
    <location>
        <begin position="30"/>
        <end position="229"/>
    </location>
</feature>
<dbReference type="Proteomes" id="UP000706891">
    <property type="component" value="Unassembled WGS sequence"/>
</dbReference>
<dbReference type="AlphaFoldDB" id="A0A939B6Q0"/>